<dbReference type="AlphaFoldDB" id="A0A7S1R4A4"/>
<feature type="region of interest" description="Disordered" evidence="1">
    <location>
        <begin position="76"/>
        <end position="243"/>
    </location>
</feature>
<accession>A0A7S1R4A4</accession>
<reference evidence="2" key="1">
    <citation type="submission" date="2021-01" db="EMBL/GenBank/DDBJ databases">
        <authorList>
            <person name="Corre E."/>
            <person name="Pelletier E."/>
            <person name="Niang G."/>
            <person name="Scheremetjew M."/>
            <person name="Finn R."/>
            <person name="Kale V."/>
            <person name="Holt S."/>
            <person name="Cochrane G."/>
            <person name="Meng A."/>
            <person name="Brown T."/>
            <person name="Cohen L."/>
        </authorList>
    </citation>
    <scope>NUCLEOTIDE SEQUENCE</scope>
    <source>
        <strain evidence="2">CCAP 1951/1</strain>
    </source>
</reference>
<feature type="compositionally biased region" description="Low complexity" evidence="1">
    <location>
        <begin position="356"/>
        <end position="372"/>
    </location>
</feature>
<evidence type="ECO:0000256" key="1">
    <source>
        <dbReference type="SAM" id="MobiDB-lite"/>
    </source>
</evidence>
<name>A0A7S1R4A4_NEODS</name>
<dbReference type="EMBL" id="HBGF01053077">
    <property type="protein sequence ID" value="CAD9156112.1"/>
    <property type="molecule type" value="Transcribed_RNA"/>
</dbReference>
<feature type="compositionally biased region" description="Pro residues" evidence="1">
    <location>
        <begin position="152"/>
        <end position="162"/>
    </location>
</feature>
<feature type="region of interest" description="Disordered" evidence="1">
    <location>
        <begin position="352"/>
        <end position="388"/>
    </location>
</feature>
<evidence type="ECO:0000313" key="2">
    <source>
        <dbReference type="EMBL" id="CAD9156112.1"/>
    </source>
</evidence>
<organism evidence="2">
    <name type="scientific">Neobodo designis</name>
    <name type="common">Flagellated protozoan</name>
    <name type="synonym">Bodo designis</name>
    <dbReference type="NCBI Taxonomy" id="312471"/>
    <lineage>
        <taxon>Eukaryota</taxon>
        <taxon>Discoba</taxon>
        <taxon>Euglenozoa</taxon>
        <taxon>Kinetoplastea</taxon>
        <taxon>Metakinetoplastina</taxon>
        <taxon>Neobodonida</taxon>
        <taxon>Neobodo</taxon>
    </lineage>
</organism>
<feature type="compositionally biased region" description="Pro residues" evidence="1">
    <location>
        <begin position="175"/>
        <end position="184"/>
    </location>
</feature>
<feature type="compositionally biased region" description="Low complexity" evidence="1">
    <location>
        <begin position="118"/>
        <end position="151"/>
    </location>
</feature>
<dbReference type="PANTHER" id="PTHR23330:SF9">
    <property type="entry name" value="PROLINE-RICH PROTEIN 11"/>
    <property type="match status" value="1"/>
</dbReference>
<feature type="region of interest" description="Disordered" evidence="1">
    <location>
        <begin position="1"/>
        <end position="62"/>
    </location>
</feature>
<gene>
    <name evidence="2" type="ORF">NDES1114_LOCUS35535</name>
</gene>
<feature type="compositionally biased region" description="Acidic residues" evidence="1">
    <location>
        <begin position="230"/>
        <end position="243"/>
    </location>
</feature>
<dbReference type="PANTHER" id="PTHR23330">
    <property type="entry name" value="P300 TRANSCRIPTIONAL COFACTOR JMY-RELATED"/>
    <property type="match status" value="1"/>
</dbReference>
<feature type="compositionally biased region" description="Basic and acidic residues" evidence="1">
    <location>
        <begin position="373"/>
        <end position="388"/>
    </location>
</feature>
<protein>
    <submittedName>
        <fullName evidence="2">Uncharacterized protein</fullName>
    </submittedName>
</protein>
<feature type="compositionally biased region" description="Pro residues" evidence="1">
    <location>
        <begin position="40"/>
        <end position="54"/>
    </location>
</feature>
<sequence>MNARPRADVRNAPPPPPGPRPATVSPVRTARVVCQAGRPVLPPPPPAGPPPPLRHPSATGVIPPITYHVPSLAATMPTNASDGYAGADQGANPDAAASQPLAQIGVPGGSDREPAAPVPTSEVPPEAAAAVDAALPLPDPYAALPAWVPRTNVPPPVRPPGSGPIRAAVWEARGEPPPPPPPSLPQTVRSANAVANPPDADAEWRGDEGDGFGNAGGAWDDEGHFCHDDVDNDDGSNNDDDVEYPAERRVAARGRLGDDDARVVMTYALTGRRGDADAEDDAAVTDAVERSRSTVATTVAAGWGHHTSRHAGTTRVTPAAGASAARPLRLTAESLEMSAAVEAEMQRAAARRRAAQRAMSSAARRAAANTEARNAHDGEGAGRGAKEL</sequence>
<proteinExistence type="predicted"/>